<evidence type="ECO:0000313" key="1">
    <source>
        <dbReference type="EMBL" id="KAH8008007.1"/>
    </source>
</evidence>
<keyword evidence="2" id="KW-1185">Reference proteome</keyword>
<accession>A0ACB8FRU4</accession>
<protein>
    <submittedName>
        <fullName evidence="1">Uncharacterized protein</fullName>
    </submittedName>
</protein>
<gene>
    <name evidence="1" type="ORF">K3G42_027029</name>
</gene>
<proteinExistence type="predicted"/>
<evidence type="ECO:0000313" key="2">
    <source>
        <dbReference type="Proteomes" id="UP000827872"/>
    </source>
</evidence>
<name>A0ACB8FRU4_9SAUR</name>
<dbReference type="Proteomes" id="UP000827872">
    <property type="component" value="Linkage Group LG06"/>
</dbReference>
<comment type="caution">
    <text evidence="1">The sequence shown here is derived from an EMBL/GenBank/DDBJ whole genome shotgun (WGS) entry which is preliminary data.</text>
</comment>
<organism evidence="1 2">
    <name type="scientific">Sphaerodactylus townsendi</name>
    <dbReference type="NCBI Taxonomy" id="933632"/>
    <lineage>
        <taxon>Eukaryota</taxon>
        <taxon>Metazoa</taxon>
        <taxon>Chordata</taxon>
        <taxon>Craniata</taxon>
        <taxon>Vertebrata</taxon>
        <taxon>Euteleostomi</taxon>
        <taxon>Lepidosauria</taxon>
        <taxon>Squamata</taxon>
        <taxon>Bifurcata</taxon>
        <taxon>Gekkota</taxon>
        <taxon>Sphaerodactylidae</taxon>
        <taxon>Sphaerodactylus</taxon>
    </lineage>
</organism>
<dbReference type="EMBL" id="CM037619">
    <property type="protein sequence ID" value="KAH8008007.1"/>
    <property type="molecule type" value="Genomic_DNA"/>
</dbReference>
<sequence>MPAPLCNRWSRFHSPQRGMVTREASLSSRKRSQLVKPAERELPRSPRLNAGRFSPHHHITSLDLLLPWCQLNGGHVQKAPLAPKSHKRLRSRIPDPRPSPWKGSLWRGSSPNKEPQARATVLTKFGEKSSLSPLCRHGEQGSGSPLPGQ</sequence>
<reference evidence="1" key="1">
    <citation type="submission" date="2021-08" db="EMBL/GenBank/DDBJ databases">
        <title>The first chromosome-level gecko genome reveals the dynamic sex chromosomes of Neotropical dwarf geckos (Sphaerodactylidae: Sphaerodactylus).</title>
        <authorList>
            <person name="Pinto B.J."/>
            <person name="Keating S.E."/>
            <person name="Gamble T."/>
        </authorList>
    </citation>
    <scope>NUCLEOTIDE SEQUENCE</scope>
    <source>
        <strain evidence="1">TG3544</strain>
    </source>
</reference>